<feature type="compositionally biased region" description="Polar residues" evidence="7">
    <location>
        <begin position="32"/>
        <end position="41"/>
    </location>
</feature>
<dbReference type="GO" id="GO:0030313">
    <property type="term" value="C:cell envelope"/>
    <property type="evidence" value="ECO:0007669"/>
    <property type="project" value="UniProtKB-SubCell"/>
</dbReference>
<dbReference type="OrthoDB" id="9783047at2"/>
<evidence type="ECO:0000259" key="9">
    <source>
        <dbReference type="Pfam" id="PF25917"/>
    </source>
</evidence>
<feature type="compositionally biased region" description="Low complexity" evidence="7">
    <location>
        <begin position="421"/>
        <end position="449"/>
    </location>
</feature>
<feature type="domain" description="Multidrug resistance protein MdtA-like beta-barrel" evidence="10">
    <location>
        <begin position="230"/>
        <end position="314"/>
    </location>
</feature>
<dbReference type="Pfam" id="PF25967">
    <property type="entry name" value="RND-MFP_C"/>
    <property type="match status" value="1"/>
</dbReference>
<dbReference type="Proteomes" id="UP000001695">
    <property type="component" value="Chromosome"/>
</dbReference>
<dbReference type="eggNOG" id="COG0845">
    <property type="taxonomic scope" value="Bacteria"/>
</dbReference>
<keyword evidence="3" id="KW-0813">Transport</keyword>
<dbReference type="InterPro" id="IPR006143">
    <property type="entry name" value="RND_pump_MFP"/>
</dbReference>
<dbReference type="HOGENOM" id="CLU_018816_2_0_5"/>
<protein>
    <submittedName>
        <fullName evidence="12">Efflux transporter, RND family, MFP subunit</fullName>
    </submittedName>
</protein>
<keyword evidence="13" id="KW-1185">Reference proteome</keyword>
<dbReference type="PANTHER" id="PTHR30469">
    <property type="entry name" value="MULTIDRUG RESISTANCE PROTEIN MDTA"/>
    <property type="match status" value="1"/>
</dbReference>
<organism evidence="12 13">
    <name type="scientific">Beijerinckia indica subsp. indica (strain ATCC 9039 / DSM 1715 / NCIMB 8712)</name>
    <dbReference type="NCBI Taxonomy" id="395963"/>
    <lineage>
        <taxon>Bacteria</taxon>
        <taxon>Pseudomonadati</taxon>
        <taxon>Pseudomonadota</taxon>
        <taxon>Alphaproteobacteria</taxon>
        <taxon>Hyphomicrobiales</taxon>
        <taxon>Beijerinckiaceae</taxon>
        <taxon>Beijerinckia</taxon>
    </lineage>
</organism>
<dbReference type="NCBIfam" id="TIGR01730">
    <property type="entry name" value="RND_mfp"/>
    <property type="match status" value="1"/>
</dbReference>
<dbReference type="GO" id="GO:1990281">
    <property type="term" value="C:efflux pump complex"/>
    <property type="evidence" value="ECO:0007669"/>
    <property type="project" value="TreeGrafter"/>
</dbReference>
<evidence type="ECO:0000256" key="7">
    <source>
        <dbReference type="SAM" id="MobiDB-lite"/>
    </source>
</evidence>
<dbReference type="Pfam" id="PF25944">
    <property type="entry name" value="Beta-barrel_RND"/>
    <property type="match status" value="1"/>
</dbReference>
<dbReference type="Pfam" id="PF25876">
    <property type="entry name" value="HH_MFP_RND"/>
    <property type="match status" value="1"/>
</dbReference>
<evidence type="ECO:0000313" key="13">
    <source>
        <dbReference type="Proteomes" id="UP000001695"/>
    </source>
</evidence>
<dbReference type="EMBL" id="CP001016">
    <property type="protein sequence ID" value="ACB96490.1"/>
    <property type="molecule type" value="Genomic_DNA"/>
</dbReference>
<dbReference type="PANTHER" id="PTHR30469:SF12">
    <property type="entry name" value="MULTIDRUG RESISTANCE PROTEIN MDTA"/>
    <property type="match status" value="1"/>
</dbReference>
<feature type="domain" description="Multidrug resistance protein MdtA-like C-terminal permuted SH3" evidence="11">
    <location>
        <begin position="318"/>
        <end position="377"/>
    </location>
</feature>
<evidence type="ECO:0000256" key="1">
    <source>
        <dbReference type="ARBA" id="ARBA00004236"/>
    </source>
</evidence>
<evidence type="ECO:0000259" key="11">
    <source>
        <dbReference type="Pfam" id="PF25967"/>
    </source>
</evidence>
<reference evidence="13" key="1">
    <citation type="submission" date="2008-03" db="EMBL/GenBank/DDBJ databases">
        <title>Complete sequence of chromosome of Beijerinckia indica subsp. indica ATCC 9039.</title>
        <authorList>
            <consortium name="US DOE Joint Genome Institute"/>
            <person name="Copeland A."/>
            <person name="Lucas S."/>
            <person name="Lapidus A."/>
            <person name="Glavina del Rio T."/>
            <person name="Dalin E."/>
            <person name="Tice H."/>
            <person name="Bruce D."/>
            <person name="Goodwin L."/>
            <person name="Pitluck S."/>
            <person name="LaButti K."/>
            <person name="Schmutz J."/>
            <person name="Larimer F."/>
            <person name="Land M."/>
            <person name="Hauser L."/>
            <person name="Kyrpides N."/>
            <person name="Mikhailova N."/>
            <person name="Dunfield P.F."/>
            <person name="Dedysh S.N."/>
            <person name="Liesack W."/>
            <person name="Saw J.H."/>
            <person name="Alam M."/>
            <person name="Chen Y."/>
            <person name="Murrell J.C."/>
            <person name="Richardson P."/>
        </authorList>
    </citation>
    <scope>NUCLEOTIDE SEQUENCE [LARGE SCALE GENOMIC DNA]</scope>
    <source>
        <strain evidence="13">ATCC 9039 / DSM 1715 / NCIMB 8712</strain>
    </source>
</reference>
<dbReference type="RefSeq" id="WP_012385841.1">
    <property type="nucleotide sequence ID" value="NC_010581.1"/>
</dbReference>
<dbReference type="InterPro" id="IPR058625">
    <property type="entry name" value="MdtA-like_BSH"/>
</dbReference>
<dbReference type="SUPFAM" id="SSF111369">
    <property type="entry name" value="HlyD-like secretion proteins"/>
    <property type="match status" value="1"/>
</dbReference>
<evidence type="ECO:0000313" key="12">
    <source>
        <dbReference type="EMBL" id="ACB96490.1"/>
    </source>
</evidence>
<dbReference type="Gene3D" id="1.10.287.470">
    <property type="entry name" value="Helix hairpin bin"/>
    <property type="match status" value="1"/>
</dbReference>
<dbReference type="InterPro" id="IPR058627">
    <property type="entry name" value="MdtA-like_C"/>
</dbReference>
<comment type="subcellular location">
    <subcellularLocation>
        <location evidence="1">Cell membrane</location>
    </subcellularLocation>
</comment>
<dbReference type="Gene3D" id="2.40.420.20">
    <property type="match status" value="1"/>
</dbReference>
<feature type="domain" description="Multidrug resistance protein MdtA-like alpha-helical hairpin" evidence="8">
    <location>
        <begin position="124"/>
        <end position="193"/>
    </location>
</feature>
<dbReference type="GO" id="GO:0015562">
    <property type="term" value="F:efflux transmembrane transporter activity"/>
    <property type="evidence" value="ECO:0007669"/>
    <property type="project" value="TreeGrafter"/>
</dbReference>
<evidence type="ECO:0000259" key="10">
    <source>
        <dbReference type="Pfam" id="PF25944"/>
    </source>
</evidence>
<evidence type="ECO:0000256" key="2">
    <source>
        <dbReference type="ARBA" id="ARBA00009477"/>
    </source>
</evidence>
<feature type="region of interest" description="Disordered" evidence="7">
    <location>
        <begin position="32"/>
        <end position="57"/>
    </location>
</feature>
<sequence>MKKFLRSLFWLAAIVGALVLLSPVVTNRFTQQQATPDSTQQSSSRHSRRANGSGTGIPVLSAPVLTRDVPVYIDGVGSGRAWNSVLVRSQVDGVMLKLFFNEGQMVKAGDMLAKIDPSLYQAQYDQVVAKKGQDEATLANAKLDLQRYQGLATTNAVTKQQLDTQRATVAQNEALVQYDTAAIASARTTLNYTDIRSPIDGRTGLRNVDAGNLVHASDTSGIVTVAQIQPIAIIFTVPQQQLERINTAIAHGAGDLLVEALDNSGTSVIDTGVLSVVNNTIDQTTGTVQLKARFPNKDLQIWPGAFINVRLRVETLKQALVVPASALQRGPTGSFVYLLQDDKAVVRPITVGQQDDQQAVVTAGLAAGDHVVTSGFARLTNGAQVNAAEDPSISASDPALHQITAMPPRGHQGRSSIPRVSGESTSPSASSAIAGSAPEETAASTAPTAIQGKPKSATQ</sequence>
<dbReference type="Gene3D" id="2.40.50.100">
    <property type="match status" value="1"/>
</dbReference>
<proteinExistence type="inferred from homology"/>
<dbReference type="InterPro" id="IPR058626">
    <property type="entry name" value="MdtA-like_b-barrel"/>
</dbReference>
<evidence type="ECO:0000256" key="4">
    <source>
        <dbReference type="ARBA" id="ARBA00022475"/>
    </source>
</evidence>
<accession>B2IKV0</accession>
<dbReference type="KEGG" id="bid:Bind_2922"/>
<keyword evidence="6" id="KW-0472">Membrane</keyword>
<keyword evidence="4" id="KW-1003">Cell membrane</keyword>
<gene>
    <name evidence="12" type="ordered locus">Bind_2922</name>
</gene>
<evidence type="ECO:0000256" key="5">
    <source>
        <dbReference type="ARBA" id="ARBA00022519"/>
    </source>
</evidence>
<feature type="region of interest" description="Disordered" evidence="7">
    <location>
        <begin position="403"/>
        <end position="459"/>
    </location>
</feature>
<dbReference type="FunFam" id="2.40.420.20:FF:000001">
    <property type="entry name" value="Efflux RND transporter periplasmic adaptor subunit"/>
    <property type="match status" value="1"/>
</dbReference>
<keyword evidence="5" id="KW-0997">Cell inner membrane</keyword>
<dbReference type="AlphaFoldDB" id="B2IKV0"/>
<dbReference type="Gene3D" id="2.40.30.170">
    <property type="match status" value="1"/>
</dbReference>
<dbReference type="Pfam" id="PF25917">
    <property type="entry name" value="BSH_RND"/>
    <property type="match status" value="1"/>
</dbReference>
<dbReference type="STRING" id="395963.Bind_2922"/>
<feature type="domain" description="Multidrug resistance protein MdtA-like barrel-sandwich hybrid" evidence="9">
    <location>
        <begin position="84"/>
        <end position="225"/>
    </location>
</feature>
<evidence type="ECO:0000259" key="8">
    <source>
        <dbReference type="Pfam" id="PF25876"/>
    </source>
</evidence>
<name>B2IKV0_BEII9</name>
<comment type="similarity">
    <text evidence="2">Belongs to the membrane fusion protein (MFP) (TC 8.A.1) family.</text>
</comment>
<evidence type="ECO:0000256" key="3">
    <source>
        <dbReference type="ARBA" id="ARBA00022448"/>
    </source>
</evidence>
<reference evidence="12 13" key="2">
    <citation type="journal article" date="2010" name="J. Bacteriol.">
        <title>Complete genome sequence of Beijerinckia indica subsp. indica.</title>
        <authorList>
            <person name="Tamas I."/>
            <person name="Dedysh S.N."/>
            <person name="Liesack W."/>
            <person name="Stott M.B."/>
            <person name="Alam M."/>
            <person name="Murrell J.C."/>
            <person name="Dunfield P.F."/>
        </authorList>
    </citation>
    <scope>NUCLEOTIDE SEQUENCE [LARGE SCALE GENOMIC DNA]</scope>
    <source>
        <strain evidence="13">ATCC 9039 / DSM 1715 / NCIMB 8712</strain>
    </source>
</reference>
<evidence type="ECO:0000256" key="6">
    <source>
        <dbReference type="ARBA" id="ARBA00023136"/>
    </source>
</evidence>
<dbReference type="InterPro" id="IPR058624">
    <property type="entry name" value="MdtA-like_HH"/>
</dbReference>